<dbReference type="InterPro" id="IPR029021">
    <property type="entry name" value="Prot-tyrosine_phosphatase-like"/>
</dbReference>
<sequence length="515" mass="56751">MRGIRSDFLMPGEVKLGMFQFAAYIDITLSQSRPQQILGDLWITNYRVAFLSVHEAAVLEDVPEDEEETPLVIFDLPRFSILKCKPVSDKFATKDFNKSPLEEKPKLSTSATRKAARKSKKGLFGFMGYTETIGGPGVPGNWVELKSKTASWKVRFGFLNHARYHHQEDMSKLLVPSVVGAEACSGKLLELLSSPIPQEKSFAFFYCPLSSSENAWGVYDAHKEFKRQGVGQVSDTWRATAANKDFKLCHTYPKVLYVPSSVSDDMLMATAEFRSGRRLPVLTYHHTNGTVLCRSSQPLIGWTRNRSEADEKLVRDIQTAGLGRLHIIDARPLANATANAMKARAPTCRPATAPGSWFRQEPAAWLGIGLADIRLASGYRLRVPDDNTQWPWHTTCATDGRRSSGEWLSTTGTLDGGHQRRGARNRRRARHSAGSTQPAEGPPLCGEHVTGGGHATLRRARNRRRARHPAGGTQPAEGTPLCGEHATGGGHATLRGARNRRRARHPAGSTQPAEG</sequence>
<feature type="compositionally biased region" description="Basic residues" evidence="2">
    <location>
        <begin position="456"/>
        <end position="468"/>
    </location>
</feature>
<name>A0AAE0FVN5_9CHLO</name>
<comment type="caution">
    <text evidence="4">The sequence shown here is derived from an EMBL/GenBank/DDBJ whole genome shotgun (WGS) entry which is preliminary data.</text>
</comment>
<feature type="binding site" evidence="1">
    <location>
        <begin position="339"/>
        <end position="342"/>
    </location>
    <ligand>
        <name>substrate</name>
    </ligand>
</feature>
<dbReference type="InterPro" id="IPR010569">
    <property type="entry name" value="Myotubularin-like_Pase_dom"/>
</dbReference>
<proteinExistence type="predicted"/>
<feature type="region of interest" description="Disordered" evidence="2">
    <location>
        <begin position="395"/>
        <end position="515"/>
    </location>
</feature>
<dbReference type="PROSITE" id="PS51339">
    <property type="entry name" value="PPASE_MYOTUBULARIN"/>
    <property type="match status" value="1"/>
</dbReference>
<gene>
    <name evidence="4" type="ORF">CYMTET_24528</name>
</gene>
<evidence type="ECO:0000256" key="1">
    <source>
        <dbReference type="PIRSR" id="PIRSR630564-2"/>
    </source>
</evidence>
<reference evidence="4 5" key="1">
    <citation type="journal article" date="2015" name="Genome Biol. Evol.">
        <title>Comparative Genomics of a Bacterivorous Green Alga Reveals Evolutionary Causalities and Consequences of Phago-Mixotrophic Mode of Nutrition.</title>
        <authorList>
            <person name="Burns J.A."/>
            <person name="Paasch A."/>
            <person name="Narechania A."/>
            <person name="Kim E."/>
        </authorList>
    </citation>
    <scope>NUCLEOTIDE SEQUENCE [LARGE SCALE GENOMIC DNA]</scope>
    <source>
        <strain evidence="4 5">PLY_AMNH</strain>
    </source>
</reference>
<dbReference type="SUPFAM" id="SSF52799">
    <property type="entry name" value="(Phosphotyrosine protein) phosphatases II"/>
    <property type="match status" value="1"/>
</dbReference>
<feature type="domain" description="Myotubularin phosphatase" evidence="3">
    <location>
        <begin position="215"/>
        <end position="342"/>
    </location>
</feature>
<dbReference type="Proteomes" id="UP001190700">
    <property type="component" value="Unassembled WGS sequence"/>
</dbReference>
<keyword evidence="5" id="KW-1185">Reference proteome</keyword>
<dbReference type="GO" id="GO:0005737">
    <property type="term" value="C:cytoplasm"/>
    <property type="evidence" value="ECO:0007669"/>
    <property type="project" value="TreeGrafter"/>
</dbReference>
<organism evidence="4 5">
    <name type="scientific">Cymbomonas tetramitiformis</name>
    <dbReference type="NCBI Taxonomy" id="36881"/>
    <lineage>
        <taxon>Eukaryota</taxon>
        <taxon>Viridiplantae</taxon>
        <taxon>Chlorophyta</taxon>
        <taxon>Pyramimonadophyceae</taxon>
        <taxon>Pyramimonadales</taxon>
        <taxon>Pyramimonadaceae</taxon>
        <taxon>Cymbomonas</taxon>
    </lineage>
</organism>
<dbReference type="Pfam" id="PF06602">
    <property type="entry name" value="Myotub-related"/>
    <property type="match status" value="1"/>
</dbReference>
<evidence type="ECO:0000313" key="5">
    <source>
        <dbReference type="Proteomes" id="UP001190700"/>
    </source>
</evidence>
<dbReference type="AlphaFoldDB" id="A0AAE0FVN5"/>
<feature type="non-terminal residue" evidence="4">
    <location>
        <position position="515"/>
    </location>
</feature>
<evidence type="ECO:0000256" key="2">
    <source>
        <dbReference type="SAM" id="MobiDB-lite"/>
    </source>
</evidence>
<evidence type="ECO:0000259" key="3">
    <source>
        <dbReference type="PROSITE" id="PS51339"/>
    </source>
</evidence>
<protein>
    <recommendedName>
        <fullName evidence="3">Myotubularin phosphatase domain-containing protein</fullName>
    </recommendedName>
</protein>
<evidence type="ECO:0000313" key="4">
    <source>
        <dbReference type="EMBL" id="KAK3266879.1"/>
    </source>
</evidence>
<dbReference type="PANTHER" id="PTHR10807">
    <property type="entry name" value="MYOTUBULARIN-RELATED"/>
    <property type="match status" value="1"/>
</dbReference>
<dbReference type="InterPro" id="IPR030564">
    <property type="entry name" value="Myotubularin"/>
</dbReference>
<dbReference type="PANTHER" id="PTHR10807:SF128">
    <property type="entry name" value="PHOSPHATIDYLINOSITOL-3,5-BISPHOSPHATE 3-PHOSPHATASE"/>
    <property type="match status" value="1"/>
</dbReference>
<feature type="compositionally biased region" description="Basic residues" evidence="2">
    <location>
        <begin position="419"/>
        <end position="431"/>
    </location>
</feature>
<accession>A0AAE0FVN5</accession>
<dbReference type="EMBL" id="LGRX02012783">
    <property type="protein sequence ID" value="KAK3266879.1"/>
    <property type="molecule type" value="Genomic_DNA"/>
</dbReference>